<evidence type="ECO:0000256" key="1">
    <source>
        <dbReference type="SAM" id="MobiDB-lite"/>
    </source>
</evidence>
<dbReference type="AlphaFoldDB" id="A0A8G1RU92"/>
<dbReference type="EMBL" id="KZ824646">
    <property type="protein sequence ID" value="RAK76866.1"/>
    <property type="molecule type" value="Genomic_DNA"/>
</dbReference>
<dbReference type="RefSeq" id="XP_040800876.1">
    <property type="nucleotide sequence ID" value="XM_040939027.1"/>
</dbReference>
<dbReference type="VEuPathDB" id="FungiDB:BO72DRAFT_122388"/>
<accession>A0A8G1RU92</accession>
<dbReference type="OrthoDB" id="2789670at2759"/>
<proteinExistence type="predicted"/>
<protein>
    <recommendedName>
        <fullName evidence="4">Cytochrome P450</fullName>
    </recommendedName>
</protein>
<evidence type="ECO:0000313" key="3">
    <source>
        <dbReference type="Proteomes" id="UP000249789"/>
    </source>
</evidence>
<gene>
    <name evidence="2" type="ORF">BO72DRAFT_122388</name>
</gene>
<evidence type="ECO:0000313" key="2">
    <source>
        <dbReference type="EMBL" id="RAK76866.1"/>
    </source>
</evidence>
<organism evidence="2 3">
    <name type="scientific">Aspergillus fijiensis CBS 313.89</name>
    <dbReference type="NCBI Taxonomy" id="1448319"/>
    <lineage>
        <taxon>Eukaryota</taxon>
        <taxon>Fungi</taxon>
        <taxon>Dikarya</taxon>
        <taxon>Ascomycota</taxon>
        <taxon>Pezizomycotina</taxon>
        <taxon>Eurotiomycetes</taxon>
        <taxon>Eurotiomycetidae</taxon>
        <taxon>Eurotiales</taxon>
        <taxon>Aspergillaceae</taxon>
        <taxon>Aspergillus</taxon>
    </lineage>
</organism>
<evidence type="ECO:0008006" key="4">
    <source>
        <dbReference type="Google" id="ProtNLM"/>
    </source>
</evidence>
<name>A0A8G1RU92_9EURO</name>
<reference evidence="2 3" key="1">
    <citation type="submission" date="2018-02" db="EMBL/GenBank/DDBJ databases">
        <title>The genomes of Aspergillus section Nigri reveals drivers in fungal speciation.</title>
        <authorList>
            <consortium name="DOE Joint Genome Institute"/>
            <person name="Vesth T.C."/>
            <person name="Nybo J."/>
            <person name="Theobald S."/>
            <person name="Brandl J."/>
            <person name="Frisvad J.C."/>
            <person name="Nielsen K.F."/>
            <person name="Lyhne E.K."/>
            <person name="Kogle M.E."/>
            <person name="Kuo A."/>
            <person name="Riley R."/>
            <person name="Clum A."/>
            <person name="Nolan M."/>
            <person name="Lipzen A."/>
            <person name="Salamov A."/>
            <person name="Henrissat B."/>
            <person name="Wiebenga A."/>
            <person name="De vries R.P."/>
            <person name="Grigoriev I.V."/>
            <person name="Mortensen U.H."/>
            <person name="Andersen M.R."/>
            <person name="Baker S.E."/>
        </authorList>
    </citation>
    <scope>NUCLEOTIDE SEQUENCE [LARGE SCALE GENOMIC DNA]</scope>
    <source>
        <strain evidence="2 3">CBS 313.89</strain>
    </source>
</reference>
<sequence length="174" mass="19780">MLALLFFAAARFCSVSYLFILPIVRYFHEPKGLRKHPGFSPLSGFTDLRHIYLSACGYRSKDLYEAHRRAPILRTGPNSLSFGDTHAIKDIYGHSTPCLKDLNYVVLGESHAHIFDVVDTSDHARQHKTLFAAFALENLERGESKVARRRPGSSRPSMPIARRPYHLQTAQSRR</sequence>
<dbReference type="Proteomes" id="UP000249789">
    <property type="component" value="Unassembled WGS sequence"/>
</dbReference>
<keyword evidence="3" id="KW-1185">Reference proteome</keyword>
<dbReference type="GeneID" id="63856360"/>
<feature type="region of interest" description="Disordered" evidence="1">
    <location>
        <begin position="143"/>
        <end position="174"/>
    </location>
</feature>